<protein>
    <submittedName>
        <fullName evidence="2">Transcription factor GTE8</fullName>
    </submittedName>
</protein>
<feature type="compositionally biased region" description="Basic and acidic residues" evidence="1">
    <location>
        <begin position="143"/>
        <end position="153"/>
    </location>
</feature>
<name>A0AAW2MP14_9LAMI</name>
<feature type="region of interest" description="Disordered" evidence="1">
    <location>
        <begin position="127"/>
        <end position="153"/>
    </location>
</feature>
<dbReference type="InterPro" id="IPR052442">
    <property type="entry name" value="Env_Response_Regulator"/>
</dbReference>
<gene>
    <name evidence="2" type="ORF">Scaly_2090100</name>
</gene>
<accession>A0AAW2MP14</accession>
<comment type="caution">
    <text evidence="2">The sequence shown here is derived from an EMBL/GenBank/DDBJ whole genome shotgun (WGS) entry which is preliminary data.</text>
</comment>
<reference evidence="2" key="2">
    <citation type="journal article" date="2024" name="Plant">
        <title>Genomic evolution and insights into agronomic trait innovations of Sesamum species.</title>
        <authorList>
            <person name="Miao H."/>
            <person name="Wang L."/>
            <person name="Qu L."/>
            <person name="Liu H."/>
            <person name="Sun Y."/>
            <person name="Le M."/>
            <person name="Wang Q."/>
            <person name="Wei S."/>
            <person name="Zheng Y."/>
            <person name="Lin W."/>
            <person name="Duan Y."/>
            <person name="Cao H."/>
            <person name="Xiong S."/>
            <person name="Wang X."/>
            <person name="Wei L."/>
            <person name="Li C."/>
            <person name="Ma Q."/>
            <person name="Ju M."/>
            <person name="Zhao R."/>
            <person name="Li G."/>
            <person name="Mu C."/>
            <person name="Tian Q."/>
            <person name="Mei H."/>
            <person name="Zhang T."/>
            <person name="Gao T."/>
            <person name="Zhang H."/>
        </authorList>
    </citation>
    <scope>NUCLEOTIDE SEQUENCE</scope>
    <source>
        <strain evidence="2">KEN8</strain>
    </source>
</reference>
<evidence type="ECO:0000313" key="2">
    <source>
        <dbReference type="EMBL" id="KAL0331886.1"/>
    </source>
</evidence>
<dbReference type="PANTHER" id="PTHR46136:SF1">
    <property type="entry name" value="TRANSCRIPTION FACTOR GTE11-RELATED"/>
    <property type="match status" value="1"/>
</dbReference>
<reference evidence="2" key="1">
    <citation type="submission" date="2020-06" db="EMBL/GenBank/DDBJ databases">
        <authorList>
            <person name="Li T."/>
            <person name="Hu X."/>
            <person name="Zhang T."/>
            <person name="Song X."/>
            <person name="Zhang H."/>
            <person name="Dai N."/>
            <person name="Sheng W."/>
            <person name="Hou X."/>
            <person name="Wei L."/>
        </authorList>
    </citation>
    <scope>NUCLEOTIDE SEQUENCE</scope>
    <source>
        <strain evidence="2">KEN8</strain>
        <tissue evidence="2">Leaf</tissue>
    </source>
</reference>
<dbReference type="EMBL" id="JACGWM010000013">
    <property type="protein sequence ID" value="KAL0331886.1"/>
    <property type="molecule type" value="Genomic_DNA"/>
</dbReference>
<dbReference type="AlphaFoldDB" id="A0AAW2MP14"/>
<organism evidence="2">
    <name type="scientific">Sesamum calycinum</name>
    <dbReference type="NCBI Taxonomy" id="2727403"/>
    <lineage>
        <taxon>Eukaryota</taxon>
        <taxon>Viridiplantae</taxon>
        <taxon>Streptophyta</taxon>
        <taxon>Embryophyta</taxon>
        <taxon>Tracheophyta</taxon>
        <taxon>Spermatophyta</taxon>
        <taxon>Magnoliopsida</taxon>
        <taxon>eudicotyledons</taxon>
        <taxon>Gunneridae</taxon>
        <taxon>Pentapetalae</taxon>
        <taxon>asterids</taxon>
        <taxon>lamiids</taxon>
        <taxon>Lamiales</taxon>
        <taxon>Pedaliaceae</taxon>
        <taxon>Sesamum</taxon>
    </lineage>
</organism>
<dbReference type="PANTHER" id="PTHR46136">
    <property type="entry name" value="TRANSCRIPTION FACTOR GTE8"/>
    <property type="match status" value="1"/>
</dbReference>
<proteinExistence type="predicted"/>
<evidence type="ECO:0000256" key="1">
    <source>
        <dbReference type="SAM" id="MobiDB-lite"/>
    </source>
</evidence>
<sequence length="272" mass="30500">MGNKAGIDVLRWCSVCHSVFLRCWGPDSDRGSECSKDSSAVKQVQDDIGQTVDSEKKGDADELVDGHGKFSIFACFSFPFFSPPSVRLLLFSKTFRLWGECTRSGPDKLYRAAPFEEPICRYNLKSSRKDVKSEKEEPEADAEDARKRAEAEAAAEAKRRRELEREAAREALLKMEKTVEINENSRFLEDLEMLRAVAPEQLPSSVDETSPDHSPDGFGSFKFGGSNPLEQLGLYMKADDEEEEADPPSIPNAVVMWRREKLISLCFAPTTC</sequence>